<dbReference type="PANTHER" id="PTHR43071:SF1">
    <property type="entry name" value="2-AMINO-4-HYDROXY-6-HYDROXYMETHYLDIHYDROPTERIDINE PYROPHOSPHOKINASE"/>
    <property type="match status" value="1"/>
</dbReference>
<dbReference type="PANTHER" id="PTHR43071">
    <property type="entry name" value="2-AMINO-4-HYDROXY-6-HYDROXYMETHYLDIHYDROPTERIDINE PYROPHOSPHOKINASE"/>
    <property type="match status" value="1"/>
</dbReference>
<sequence length="166" mass="18976">MTERRHYAHTLLLLGGNEGDVRSNGAFIVAELSKFYHVERMSAWYSSPAWGFEGPDFLNAVVELSQVGDVELLLERCLDLELRLGRERSGSGYSNRPMDVDILYVEDLVINSENLTVPHPKIPERRFTLVPLNEHWSERVHPVLGLTQKELLDECKDESVVTRVDE</sequence>
<dbReference type="Pfam" id="PF01288">
    <property type="entry name" value="HPPK"/>
    <property type="match status" value="1"/>
</dbReference>
<dbReference type="InterPro" id="IPR000550">
    <property type="entry name" value="Hppk"/>
</dbReference>
<feature type="domain" description="7,8-dihydro-6-hydroxymethylpterin-pyrophosphokinase" evidence="13">
    <location>
        <begin position="12"/>
        <end position="134"/>
    </location>
</feature>
<evidence type="ECO:0000256" key="4">
    <source>
        <dbReference type="ARBA" id="ARBA00016218"/>
    </source>
</evidence>
<keyword evidence="5 14" id="KW-0808">Transferase</keyword>
<keyword evidence="9" id="KW-0289">Folate biosynthesis</keyword>
<keyword evidence="6" id="KW-0547">Nucleotide-binding</keyword>
<comment type="function">
    <text evidence="10">Catalyzes the transfer of pyrophosphate from adenosine triphosphate (ATP) to 6-hydroxymethyl-7,8-dihydropterin, an enzymatic step in folate biosynthesis pathway.</text>
</comment>
<dbReference type="EMBL" id="WBVO01000017">
    <property type="protein sequence ID" value="KAB2805326.1"/>
    <property type="molecule type" value="Genomic_DNA"/>
</dbReference>
<proteinExistence type="inferred from homology"/>
<dbReference type="OrthoDB" id="9776634at2"/>
<organism evidence="14 15">
    <name type="scientific">Phaeocystidibacter luteus</name>
    <dbReference type="NCBI Taxonomy" id="911197"/>
    <lineage>
        <taxon>Bacteria</taxon>
        <taxon>Pseudomonadati</taxon>
        <taxon>Bacteroidota</taxon>
        <taxon>Flavobacteriia</taxon>
        <taxon>Flavobacteriales</taxon>
        <taxon>Phaeocystidibacteraceae</taxon>
        <taxon>Phaeocystidibacter</taxon>
    </lineage>
</organism>
<name>A0A6N6RDU4_9FLAO</name>
<evidence type="ECO:0000256" key="7">
    <source>
        <dbReference type="ARBA" id="ARBA00022777"/>
    </source>
</evidence>
<evidence type="ECO:0000256" key="9">
    <source>
        <dbReference type="ARBA" id="ARBA00022909"/>
    </source>
</evidence>
<dbReference type="AlphaFoldDB" id="A0A6N6RDU4"/>
<keyword evidence="7 14" id="KW-0418">Kinase</keyword>
<dbReference type="NCBIfam" id="TIGR01498">
    <property type="entry name" value="folK"/>
    <property type="match status" value="1"/>
</dbReference>
<dbReference type="GO" id="GO:0046656">
    <property type="term" value="P:folic acid biosynthetic process"/>
    <property type="evidence" value="ECO:0007669"/>
    <property type="project" value="UniProtKB-KW"/>
</dbReference>
<dbReference type="Proteomes" id="UP000468650">
    <property type="component" value="Unassembled WGS sequence"/>
</dbReference>
<evidence type="ECO:0000256" key="3">
    <source>
        <dbReference type="ARBA" id="ARBA00013253"/>
    </source>
</evidence>
<evidence type="ECO:0000256" key="12">
    <source>
        <dbReference type="ARBA" id="ARBA00033413"/>
    </source>
</evidence>
<evidence type="ECO:0000256" key="10">
    <source>
        <dbReference type="ARBA" id="ARBA00029409"/>
    </source>
</evidence>
<dbReference type="RefSeq" id="WP_151668501.1">
    <property type="nucleotide sequence ID" value="NZ_WBVO01000017.1"/>
</dbReference>
<comment type="caution">
    <text evidence="14">The sequence shown here is derived from an EMBL/GenBank/DDBJ whole genome shotgun (WGS) entry which is preliminary data.</text>
</comment>
<evidence type="ECO:0000313" key="15">
    <source>
        <dbReference type="Proteomes" id="UP000468650"/>
    </source>
</evidence>
<evidence type="ECO:0000256" key="11">
    <source>
        <dbReference type="ARBA" id="ARBA00029766"/>
    </source>
</evidence>
<dbReference type="GO" id="GO:0005524">
    <property type="term" value="F:ATP binding"/>
    <property type="evidence" value="ECO:0007669"/>
    <property type="project" value="UniProtKB-KW"/>
</dbReference>
<evidence type="ECO:0000256" key="5">
    <source>
        <dbReference type="ARBA" id="ARBA00022679"/>
    </source>
</evidence>
<accession>A0A6N6RDU4</accession>
<dbReference type="EC" id="2.7.6.3" evidence="3"/>
<gene>
    <name evidence="14" type="primary">folK</name>
    <name evidence="14" type="ORF">F8C67_14050</name>
</gene>
<dbReference type="InterPro" id="IPR035907">
    <property type="entry name" value="Hppk_sf"/>
</dbReference>
<evidence type="ECO:0000256" key="2">
    <source>
        <dbReference type="ARBA" id="ARBA00005810"/>
    </source>
</evidence>
<dbReference type="GO" id="GO:0003848">
    <property type="term" value="F:2-amino-4-hydroxy-6-hydroxymethyldihydropteridine diphosphokinase activity"/>
    <property type="evidence" value="ECO:0007669"/>
    <property type="project" value="UniProtKB-EC"/>
</dbReference>
<protein>
    <recommendedName>
        <fullName evidence="4">2-amino-4-hydroxy-6-hydroxymethyldihydropteridine pyrophosphokinase</fullName>
        <ecNumber evidence="3">2.7.6.3</ecNumber>
    </recommendedName>
    <alternativeName>
        <fullName evidence="11">6-hydroxymethyl-7,8-dihydropterin pyrophosphokinase</fullName>
    </alternativeName>
    <alternativeName>
        <fullName evidence="12">7,8-dihydro-6-hydroxymethylpterin-pyrophosphokinase</fullName>
    </alternativeName>
</protein>
<reference evidence="14 15" key="1">
    <citation type="submission" date="2019-09" db="EMBL/GenBank/DDBJ databases">
        <title>Genomes of family Cryomorphaceae.</title>
        <authorList>
            <person name="Bowman J.P."/>
        </authorList>
    </citation>
    <scope>NUCLEOTIDE SEQUENCE [LARGE SCALE GENOMIC DNA]</scope>
    <source>
        <strain evidence="14 15">LMG 25704</strain>
    </source>
</reference>
<evidence type="ECO:0000256" key="8">
    <source>
        <dbReference type="ARBA" id="ARBA00022840"/>
    </source>
</evidence>
<dbReference type="Gene3D" id="3.30.70.560">
    <property type="entry name" value="7,8-Dihydro-6-hydroxymethylpterin-pyrophosphokinase HPPK"/>
    <property type="match status" value="1"/>
</dbReference>
<dbReference type="GO" id="GO:0016301">
    <property type="term" value="F:kinase activity"/>
    <property type="evidence" value="ECO:0007669"/>
    <property type="project" value="UniProtKB-KW"/>
</dbReference>
<dbReference type="SUPFAM" id="SSF55083">
    <property type="entry name" value="6-hydroxymethyl-7,8-dihydropterin pyrophosphokinase, HPPK"/>
    <property type="match status" value="1"/>
</dbReference>
<dbReference type="UniPathway" id="UPA00077">
    <property type="reaction ID" value="UER00155"/>
</dbReference>
<evidence type="ECO:0000259" key="13">
    <source>
        <dbReference type="Pfam" id="PF01288"/>
    </source>
</evidence>
<comment type="pathway">
    <text evidence="1">Cofactor biosynthesis; tetrahydrofolate biosynthesis; 2-amino-4-hydroxy-6-hydroxymethyl-7,8-dihydropteridine diphosphate from 7,8-dihydroneopterin triphosphate: step 4/4.</text>
</comment>
<keyword evidence="15" id="KW-1185">Reference proteome</keyword>
<evidence type="ECO:0000256" key="6">
    <source>
        <dbReference type="ARBA" id="ARBA00022741"/>
    </source>
</evidence>
<comment type="similarity">
    <text evidence="2">Belongs to the HPPK family.</text>
</comment>
<keyword evidence="8" id="KW-0067">ATP-binding</keyword>
<dbReference type="CDD" id="cd00483">
    <property type="entry name" value="HPPK"/>
    <property type="match status" value="1"/>
</dbReference>
<evidence type="ECO:0000313" key="14">
    <source>
        <dbReference type="EMBL" id="KAB2805326.1"/>
    </source>
</evidence>
<evidence type="ECO:0000256" key="1">
    <source>
        <dbReference type="ARBA" id="ARBA00005051"/>
    </source>
</evidence>
<dbReference type="GO" id="GO:0046654">
    <property type="term" value="P:tetrahydrofolate biosynthetic process"/>
    <property type="evidence" value="ECO:0007669"/>
    <property type="project" value="UniProtKB-UniPathway"/>
</dbReference>